<keyword evidence="7" id="KW-1185">Reference proteome</keyword>
<dbReference type="GO" id="GO:0070403">
    <property type="term" value="F:NAD+ binding"/>
    <property type="evidence" value="ECO:0007669"/>
    <property type="project" value="InterPro"/>
</dbReference>
<dbReference type="InterPro" id="IPR013328">
    <property type="entry name" value="6PGD_dom2"/>
</dbReference>
<proteinExistence type="inferred from homology"/>
<sequence>MEIDGVEFAKVASVGAGVIGYSYALKFAMAGLEVWAQNRTEESSELARQRVATSLDSLVKNGVYTADEAGEIAARIHYTTSIAEAVTGAQFIQESSAEHYEVKWELVKAIEAASEPDAIIASSTSGLLVTEIAKNAEHPERFCGGHPYNPPHLIPLVEITKGEKTSERTVARAKAFYTAIGMEPVVLQKEALGFICNRLQMALYREVANLVLSGVCTIEDADKAVTFGPGIRWGIMGPSLVFELGGGKGGVSGLMNHLNDSINLWLEDMADWKSFPPEFAQVAQDGVNDELAARPAEKGNTPEGLAEYRDHMLIELLKLHKKL</sequence>
<name>A0A3G9JZQ3_9ACTN</name>
<gene>
    <name evidence="6" type="ORF">Pcatena_13700</name>
</gene>
<dbReference type="GO" id="GO:0016616">
    <property type="term" value="F:oxidoreductase activity, acting on the CH-OH group of donors, NAD or NADP as acceptor"/>
    <property type="evidence" value="ECO:0007669"/>
    <property type="project" value="InterPro"/>
</dbReference>
<evidence type="ECO:0000313" key="6">
    <source>
        <dbReference type="EMBL" id="BBH50783.1"/>
    </source>
</evidence>
<evidence type="ECO:0000256" key="3">
    <source>
        <dbReference type="ARBA" id="ARBA00023002"/>
    </source>
</evidence>
<dbReference type="AlphaFoldDB" id="A0A3G9JZQ3"/>
<dbReference type="OrthoDB" id="9771883at2"/>
<dbReference type="SUPFAM" id="SSF51735">
    <property type="entry name" value="NAD(P)-binding Rossmann-fold domains"/>
    <property type="match status" value="1"/>
</dbReference>
<comment type="similarity">
    <text evidence="2">Belongs to the 3-hydroxyacyl-CoA dehydrogenase family.</text>
</comment>
<evidence type="ECO:0000259" key="4">
    <source>
        <dbReference type="Pfam" id="PF00725"/>
    </source>
</evidence>
<reference evidence="7" key="1">
    <citation type="submission" date="2018-11" db="EMBL/GenBank/DDBJ databases">
        <title>Comparative genomics of Parolsenella catena and Libanicoccus massiliensis: Reclassification of Libanicoccus massiliensis as Parolsenella massiliensis comb. nov.</title>
        <authorList>
            <person name="Sakamoto M."/>
            <person name="Ikeyama N."/>
            <person name="Murakami T."/>
            <person name="Mori H."/>
            <person name="Yuki M."/>
            <person name="Ohkuma M."/>
        </authorList>
    </citation>
    <scope>NUCLEOTIDE SEQUENCE [LARGE SCALE GENOMIC DNA]</scope>
    <source>
        <strain evidence="7">JCM 31932</strain>
    </source>
</reference>
<dbReference type="InterPro" id="IPR008927">
    <property type="entry name" value="6-PGluconate_DH-like_C_sf"/>
</dbReference>
<dbReference type="Pfam" id="PF02737">
    <property type="entry name" value="3HCDH_N"/>
    <property type="match status" value="1"/>
</dbReference>
<dbReference type="PROSITE" id="PS00067">
    <property type="entry name" value="3HCDH"/>
    <property type="match status" value="1"/>
</dbReference>
<accession>A0A3G9JZQ3</accession>
<dbReference type="GO" id="GO:0006631">
    <property type="term" value="P:fatty acid metabolic process"/>
    <property type="evidence" value="ECO:0007669"/>
    <property type="project" value="InterPro"/>
</dbReference>
<dbReference type="InterPro" id="IPR006180">
    <property type="entry name" value="3-OHacyl-CoA_DH_CS"/>
</dbReference>
<dbReference type="GeneID" id="88849508"/>
<evidence type="ECO:0000313" key="7">
    <source>
        <dbReference type="Proteomes" id="UP000273154"/>
    </source>
</evidence>
<dbReference type="PANTHER" id="PTHR48075:SF5">
    <property type="entry name" value="3-HYDROXYBUTYRYL-COA DEHYDROGENASE"/>
    <property type="match status" value="1"/>
</dbReference>
<dbReference type="EMBL" id="AP019367">
    <property type="protein sequence ID" value="BBH50783.1"/>
    <property type="molecule type" value="Genomic_DNA"/>
</dbReference>
<protein>
    <submittedName>
        <fullName evidence="6">3-hydroxyacyl-CoA dehydrogenase</fullName>
    </submittedName>
</protein>
<dbReference type="InterPro" id="IPR006108">
    <property type="entry name" value="3HC_DH_C"/>
</dbReference>
<dbReference type="InterPro" id="IPR036291">
    <property type="entry name" value="NAD(P)-bd_dom_sf"/>
</dbReference>
<dbReference type="KEGG" id="pcat:Pcatena_13700"/>
<dbReference type="Gene3D" id="1.10.1040.10">
    <property type="entry name" value="N-(1-d-carboxylethyl)-l-norvaline Dehydrogenase, domain 2"/>
    <property type="match status" value="1"/>
</dbReference>
<dbReference type="InterPro" id="IPR006176">
    <property type="entry name" value="3-OHacyl-CoA_DH_NAD-bd"/>
</dbReference>
<organism evidence="6 7">
    <name type="scientific">Parolsenella catena</name>
    <dbReference type="NCBI Taxonomy" id="2003188"/>
    <lineage>
        <taxon>Bacteria</taxon>
        <taxon>Bacillati</taxon>
        <taxon>Actinomycetota</taxon>
        <taxon>Coriobacteriia</taxon>
        <taxon>Coriobacteriales</taxon>
        <taxon>Atopobiaceae</taxon>
        <taxon>Parolsenella</taxon>
    </lineage>
</organism>
<dbReference type="Proteomes" id="UP000273154">
    <property type="component" value="Chromosome"/>
</dbReference>
<feature type="domain" description="3-hydroxyacyl-CoA dehydrogenase NAD binding" evidence="5">
    <location>
        <begin position="10"/>
        <end position="189"/>
    </location>
</feature>
<dbReference type="Pfam" id="PF00725">
    <property type="entry name" value="3HCDH"/>
    <property type="match status" value="1"/>
</dbReference>
<keyword evidence="3" id="KW-0560">Oxidoreductase</keyword>
<comment type="pathway">
    <text evidence="1">Lipid metabolism; butanoate metabolism.</text>
</comment>
<dbReference type="RefSeq" id="WP_126422890.1">
    <property type="nucleotide sequence ID" value="NZ_AP019367.1"/>
</dbReference>
<dbReference type="Gene3D" id="3.40.50.720">
    <property type="entry name" value="NAD(P)-binding Rossmann-like Domain"/>
    <property type="match status" value="1"/>
</dbReference>
<dbReference type="PANTHER" id="PTHR48075">
    <property type="entry name" value="3-HYDROXYACYL-COA DEHYDROGENASE FAMILY PROTEIN"/>
    <property type="match status" value="1"/>
</dbReference>
<evidence type="ECO:0000259" key="5">
    <source>
        <dbReference type="Pfam" id="PF02737"/>
    </source>
</evidence>
<evidence type="ECO:0000256" key="1">
    <source>
        <dbReference type="ARBA" id="ARBA00005086"/>
    </source>
</evidence>
<dbReference type="SUPFAM" id="SSF48179">
    <property type="entry name" value="6-phosphogluconate dehydrogenase C-terminal domain-like"/>
    <property type="match status" value="1"/>
</dbReference>
<evidence type="ECO:0000256" key="2">
    <source>
        <dbReference type="ARBA" id="ARBA00009463"/>
    </source>
</evidence>
<feature type="domain" description="3-hydroxyacyl-CoA dehydrogenase C-terminal" evidence="4">
    <location>
        <begin position="193"/>
        <end position="275"/>
    </location>
</feature>